<protein>
    <recommendedName>
        <fullName evidence="1">Amidohydrolase 3 domain-containing protein</fullName>
    </recommendedName>
</protein>
<proteinExistence type="predicted"/>
<gene>
    <name evidence="2" type="ORF">S12H4_23674</name>
</gene>
<dbReference type="GO" id="GO:0016810">
    <property type="term" value="F:hydrolase activity, acting on carbon-nitrogen (but not peptide) bonds"/>
    <property type="evidence" value="ECO:0007669"/>
    <property type="project" value="InterPro"/>
</dbReference>
<feature type="non-terminal residue" evidence="2">
    <location>
        <position position="192"/>
    </location>
</feature>
<dbReference type="InterPro" id="IPR013108">
    <property type="entry name" value="Amidohydro_3"/>
</dbReference>
<organism evidence="2">
    <name type="scientific">marine sediment metagenome</name>
    <dbReference type="NCBI Taxonomy" id="412755"/>
    <lineage>
        <taxon>unclassified sequences</taxon>
        <taxon>metagenomes</taxon>
        <taxon>ecological metagenomes</taxon>
    </lineage>
</organism>
<evidence type="ECO:0000313" key="2">
    <source>
        <dbReference type="EMBL" id="GAI72975.1"/>
    </source>
</evidence>
<reference evidence="2" key="1">
    <citation type="journal article" date="2014" name="Front. Microbiol.">
        <title>High frequency of phylogenetically diverse reductive dehalogenase-homologous genes in deep subseafloor sedimentary metagenomes.</title>
        <authorList>
            <person name="Kawai M."/>
            <person name="Futagami T."/>
            <person name="Toyoda A."/>
            <person name="Takaki Y."/>
            <person name="Nishi S."/>
            <person name="Hori S."/>
            <person name="Arai W."/>
            <person name="Tsubouchi T."/>
            <person name="Morono Y."/>
            <person name="Uchiyama I."/>
            <person name="Ito T."/>
            <person name="Fujiyama A."/>
            <person name="Inagaki F."/>
            <person name="Takami H."/>
        </authorList>
    </citation>
    <scope>NUCLEOTIDE SEQUENCE</scope>
    <source>
        <strain evidence="2">Expedition CK06-06</strain>
    </source>
</reference>
<accession>X1SC47</accession>
<name>X1SC47_9ZZZZ</name>
<dbReference type="SUPFAM" id="SSF51556">
    <property type="entry name" value="Metallo-dependent hydrolases"/>
    <property type="match status" value="1"/>
</dbReference>
<dbReference type="InterPro" id="IPR011059">
    <property type="entry name" value="Metal-dep_hydrolase_composite"/>
</dbReference>
<feature type="non-terminal residue" evidence="2">
    <location>
        <position position="1"/>
    </location>
</feature>
<evidence type="ECO:0000259" key="1">
    <source>
        <dbReference type="Pfam" id="PF07969"/>
    </source>
</evidence>
<dbReference type="Gene3D" id="2.30.40.10">
    <property type="entry name" value="Urease, subunit C, domain 1"/>
    <property type="match status" value="1"/>
</dbReference>
<feature type="domain" description="Amidohydrolase 3" evidence="1">
    <location>
        <begin position="2"/>
        <end position="192"/>
    </location>
</feature>
<dbReference type="AlphaFoldDB" id="X1SC47"/>
<sequence>LHVHTIGDLAVRTVLDAVEAAQAIAKDDFYPRVTIAHLELIDPADLPRIKELGVICNFTPWWLGVNHNDVVKVSLGEERYANMYKPKSLFDIGATVTFSSDSWSGGDLFSTYINPYFGMQVGHTRQYPKEWWETEDDGIRSPSNERLSLEQLIEGYTRNGAYQLRKENKIGSIEVGKLADLVVLKKNLFEID</sequence>
<comment type="caution">
    <text evidence="2">The sequence shown here is derived from an EMBL/GenBank/DDBJ whole genome shotgun (WGS) entry which is preliminary data.</text>
</comment>
<dbReference type="PANTHER" id="PTHR22642">
    <property type="entry name" value="IMIDAZOLONEPROPIONASE"/>
    <property type="match status" value="1"/>
</dbReference>
<dbReference type="InterPro" id="IPR032466">
    <property type="entry name" value="Metal_Hydrolase"/>
</dbReference>
<dbReference type="Gene3D" id="3.20.20.140">
    <property type="entry name" value="Metal-dependent hydrolases"/>
    <property type="match status" value="1"/>
</dbReference>
<dbReference type="Pfam" id="PF07969">
    <property type="entry name" value="Amidohydro_3"/>
    <property type="match status" value="1"/>
</dbReference>
<dbReference type="PANTHER" id="PTHR22642:SF2">
    <property type="entry name" value="PROTEIN LONG AFTER FAR-RED 3"/>
    <property type="match status" value="1"/>
</dbReference>
<dbReference type="EMBL" id="BARW01012632">
    <property type="protein sequence ID" value="GAI72975.1"/>
    <property type="molecule type" value="Genomic_DNA"/>
</dbReference>